<accession>A0AAV0VI11</accession>
<sequence>MGRFGPTSEDLPGGPGWDSGPGIVLTAAAGRVSFAAAVKDFGYPTGPDEPNGPNECIDPGVPNGPGEPNGLGERNGPGDRNPSADAGVEAIPDRSVVLVRTATRAWNEKPDDDLRPMIPLEEEALAAWMMGGIVLQSPPGFLVCTHPRATRVMMLDFFEEYLEGKVIAVVPPSVRMPQHIAEKTLLLQLLERRKGETVFDPMSRELVKAAKRTCDDLDTRRRTFVTFSSSR</sequence>
<gene>
    <name evidence="2" type="ORF">PDE001_LOCUS11291</name>
</gene>
<evidence type="ECO:0000313" key="2">
    <source>
        <dbReference type="EMBL" id="CAI5746289.1"/>
    </source>
</evidence>
<keyword evidence="3" id="KW-1185">Reference proteome</keyword>
<feature type="region of interest" description="Disordered" evidence="1">
    <location>
        <begin position="1"/>
        <end position="23"/>
    </location>
</feature>
<name>A0AAV0VI11_9STRA</name>
<dbReference type="EMBL" id="CANTFM010002397">
    <property type="protein sequence ID" value="CAI5746289.1"/>
    <property type="molecule type" value="Genomic_DNA"/>
</dbReference>
<reference evidence="2" key="1">
    <citation type="submission" date="2022-12" db="EMBL/GenBank/DDBJ databases">
        <authorList>
            <person name="Webb A."/>
        </authorList>
    </citation>
    <scope>NUCLEOTIDE SEQUENCE</scope>
    <source>
        <strain evidence="2">Pd1</strain>
    </source>
</reference>
<evidence type="ECO:0000313" key="3">
    <source>
        <dbReference type="Proteomes" id="UP001162029"/>
    </source>
</evidence>
<protein>
    <submittedName>
        <fullName evidence="2">Uncharacterized protein</fullName>
    </submittedName>
</protein>
<feature type="region of interest" description="Disordered" evidence="1">
    <location>
        <begin position="40"/>
        <end position="89"/>
    </location>
</feature>
<comment type="caution">
    <text evidence="2">The sequence shown here is derived from an EMBL/GenBank/DDBJ whole genome shotgun (WGS) entry which is preliminary data.</text>
</comment>
<dbReference type="AlphaFoldDB" id="A0AAV0VI11"/>
<dbReference type="Proteomes" id="UP001162029">
    <property type="component" value="Unassembled WGS sequence"/>
</dbReference>
<organism evidence="2 3">
    <name type="scientific">Peronospora destructor</name>
    <dbReference type="NCBI Taxonomy" id="86335"/>
    <lineage>
        <taxon>Eukaryota</taxon>
        <taxon>Sar</taxon>
        <taxon>Stramenopiles</taxon>
        <taxon>Oomycota</taxon>
        <taxon>Peronosporomycetes</taxon>
        <taxon>Peronosporales</taxon>
        <taxon>Peronosporaceae</taxon>
        <taxon>Peronospora</taxon>
    </lineage>
</organism>
<proteinExistence type="predicted"/>
<evidence type="ECO:0000256" key="1">
    <source>
        <dbReference type="SAM" id="MobiDB-lite"/>
    </source>
</evidence>